<dbReference type="Proteomes" id="UP001302274">
    <property type="component" value="Unassembled WGS sequence"/>
</dbReference>
<reference evidence="2 3" key="1">
    <citation type="submission" date="2023-11" db="EMBL/GenBank/DDBJ databases">
        <title>A Novel Polar Bacteriovorax (B. antarcticus) Isolated from the Biocrust in Antarctica.</title>
        <authorList>
            <person name="Mun W."/>
            <person name="Choi S.Y."/>
            <person name="Mitchell R.J."/>
        </authorList>
    </citation>
    <scope>NUCLEOTIDE SEQUENCE [LARGE SCALE GENOMIC DNA]</scope>
    <source>
        <strain evidence="2 3">PP10</strain>
    </source>
</reference>
<dbReference type="InterPro" id="IPR024453">
    <property type="entry name" value="Peptidase_C92"/>
</dbReference>
<dbReference type="EMBL" id="JAYGJQ010000001">
    <property type="protein sequence ID" value="MEA9356299.1"/>
    <property type="molecule type" value="Genomic_DNA"/>
</dbReference>
<evidence type="ECO:0000313" key="3">
    <source>
        <dbReference type="Proteomes" id="UP001302274"/>
    </source>
</evidence>
<organism evidence="2 3">
    <name type="scientific">Bacteriovorax antarcticus</name>
    <dbReference type="NCBI Taxonomy" id="3088717"/>
    <lineage>
        <taxon>Bacteria</taxon>
        <taxon>Pseudomonadati</taxon>
        <taxon>Bdellovibrionota</taxon>
        <taxon>Bacteriovoracia</taxon>
        <taxon>Bacteriovoracales</taxon>
        <taxon>Bacteriovoracaceae</taxon>
        <taxon>Bacteriovorax</taxon>
    </lineage>
</organism>
<accession>A0ABU5VTC6</accession>
<feature type="chain" id="PRO_5046984272" evidence="1">
    <location>
        <begin position="21"/>
        <end position="417"/>
    </location>
</feature>
<name>A0ABU5VTC6_9BACT</name>
<gene>
    <name evidence="2" type="ORF">SHI21_08805</name>
</gene>
<keyword evidence="3" id="KW-1185">Reference proteome</keyword>
<dbReference type="SUPFAM" id="SSF54001">
    <property type="entry name" value="Cysteine proteinases"/>
    <property type="match status" value="1"/>
</dbReference>
<dbReference type="Gene3D" id="3.90.1720.10">
    <property type="entry name" value="endopeptidase domain like (from Nostoc punctiforme)"/>
    <property type="match status" value="1"/>
</dbReference>
<feature type="signal peptide" evidence="1">
    <location>
        <begin position="1"/>
        <end position="20"/>
    </location>
</feature>
<dbReference type="Pfam" id="PF05708">
    <property type="entry name" value="Peptidase_C92"/>
    <property type="match status" value="1"/>
</dbReference>
<comment type="caution">
    <text evidence="2">The sequence shown here is derived from an EMBL/GenBank/DDBJ whole genome shotgun (WGS) entry which is preliminary data.</text>
</comment>
<dbReference type="InterPro" id="IPR038765">
    <property type="entry name" value="Papain-like_cys_pep_sf"/>
</dbReference>
<sequence length="417" mass="47871">MKTLILMTFMAVLGFSNSYAADENVCTTTLAEHVELITTTDTYIRQINEHAGQISSYEITQLQKKLTKRFLSLKNLFNVYDDEVLNCPTKIMPTAVAIYDFSKIGDTVFSSKVLRRVVLGFVKHPDYKLTDFKAYYDRYTNKKLIKYIQEKIEKSEEIDQAEKDQFESIEGSPSTIAVSDYGIKGTTSVVAGIARAWGFISDHLSWREGRMKDNKEVKALLLSKLKPLDLVYEKRTFVLSNYTIPGHFGHVGIWLGTKEELIALNVWDQEYFKPFRAQVEAGKHIVEIRKQGINYQSLDSFINLDEMAVTRVKNILDNAEYVFSNLSEQLNKTYDFKFDARSADKLTCTELIAFSYGDIKWHETKTLFQVSLRPDDMALTTLGDNAQSEFVLFLKGNKDKTTFQNLGFEEWSKLFAK</sequence>
<protein>
    <submittedName>
        <fullName evidence="2">YiiX/YebB-like N1pC/P60 family cysteine hydrolase</fullName>
    </submittedName>
</protein>
<dbReference type="RefSeq" id="WP_323575989.1">
    <property type="nucleotide sequence ID" value="NZ_JAYGJQ010000001.1"/>
</dbReference>
<proteinExistence type="predicted"/>
<evidence type="ECO:0000256" key="1">
    <source>
        <dbReference type="SAM" id="SignalP"/>
    </source>
</evidence>
<evidence type="ECO:0000313" key="2">
    <source>
        <dbReference type="EMBL" id="MEA9356299.1"/>
    </source>
</evidence>
<keyword evidence="1" id="KW-0732">Signal</keyword>